<gene>
    <name evidence="2" type="ORF">EQY75_05220</name>
</gene>
<protein>
    <submittedName>
        <fullName evidence="2">VOC family protein</fullName>
    </submittedName>
</protein>
<dbReference type="InterPro" id="IPR029068">
    <property type="entry name" value="Glyas_Bleomycin-R_OHBP_Dase"/>
</dbReference>
<dbReference type="Gene3D" id="3.30.720.100">
    <property type="match status" value="1"/>
</dbReference>
<accession>A0A411E8H5</accession>
<dbReference type="Proteomes" id="UP000290889">
    <property type="component" value="Chromosome"/>
</dbReference>
<dbReference type="InterPro" id="IPR009725">
    <property type="entry name" value="3_dmu_93_MTrfase"/>
</dbReference>
<dbReference type="AlphaFoldDB" id="A0A411E8H5"/>
<dbReference type="KEGG" id="mur:EQY75_05220"/>
<evidence type="ECO:0000313" key="2">
    <source>
        <dbReference type="EMBL" id="QBA63989.1"/>
    </source>
</evidence>
<organism evidence="2 3">
    <name type="scientific">Muriicola soli</name>
    <dbReference type="NCBI Taxonomy" id="2507538"/>
    <lineage>
        <taxon>Bacteria</taxon>
        <taxon>Pseudomonadati</taxon>
        <taxon>Bacteroidota</taxon>
        <taxon>Flavobacteriia</taxon>
        <taxon>Flavobacteriales</taxon>
        <taxon>Flavobacteriaceae</taxon>
        <taxon>Muriicola</taxon>
    </lineage>
</organism>
<dbReference type="PIRSF" id="PIRSF021700">
    <property type="entry name" value="3_dmu_93_MTrfase"/>
    <property type="match status" value="1"/>
</dbReference>
<dbReference type="CDD" id="cd06588">
    <property type="entry name" value="PhnB_like"/>
    <property type="match status" value="1"/>
</dbReference>
<feature type="domain" description="PhnB-like" evidence="1">
    <location>
        <begin position="2"/>
        <end position="139"/>
    </location>
</feature>
<evidence type="ECO:0000259" key="1">
    <source>
        <dbReference type="Pfam" id="PF06983"/>
    </source>
</evidence>
<sequence length="142" mass="15743">MKTTTFLTFVGSQCGKAEEAINFYTSTFPNSGIKSVTKYAEGEAGGTPELIKYGVFTLNGTEYMVSESNYNHQWSFTPAVSLLIIDSSDEVIQTIFEKLSSNGGQIMVPLDNYKGEGDYGFGKKFGWCEDKYGISWQFVLSE</sequence>
<dbReference type="OrthoDB" id="9795306at2"/>
<proteinExistence type="predicted"/>
<dbReference type="SUPFAM" id="SSF54593">
    <property type="entry name" value="Glyoxalase/Bleomycin resistance protein/Dihydroxybiphenyl dioxygenase"/>
    <property type="match status" value="1"/>
</dbReference>
<dbReference type="PANTHER" id="PTHR33990">
    <property type="entry name" value="PROTEIN YJDN-RELATED"/>
    <property type="match status" value="1"/>
</dbReference>
<dbReference type="RefSeq" id="WP_129603492.1">
    <property type="nucleotide sequence ID" value="NZ_CP035544.1"/>
</dbReference>
<dbReference type="InterPro" id="IPR028973">
    <property type="entry name" value="PhnB-like"/>
</dbReference>
<name>A0A411E8H5_9FLAO</name>
<dbReference type="PANTHER" id="PTHR33990:SF4">
    <property type="entry name" value="PHNB-LIKE DOMAIN-CONTAINING PROTEIN"/>
    <property type="match status" value="1"/>
</dbReference>
<dbReference type="EMBL" id="CP035544">
    <property type="protein sequence ID" value="QBA63989.1"/>
    <property type="molecule type" value="Genomic_DNA"/>
</dbReference>
<dbReference type="Gene3D" id="3.30.720.110">
    <property type="match status" value="1"/>
</dbReference>
<keyword evidence="3" id="KW-1185">Reference proteome</keyword>
<evidence type="ECO:0000313" key="3">
    <source>
        <dbReference type="Proteomes" id="UP000290889"/>
    </source>
</evidence>
<reference evidence="2 3" key="1">
    <citation type="submission" date="2019-01" db="EMBL/GenBank/DDBJ databases">
        <title>Muriicola soli sp. nov., isolated from soil.</title>
        <authorList>
            <person name="Kang H.J."/>
            <person name="Kim S.B."/>
        </authorList>
    </citation>
    <scope>NUCLEOTIDE SEQUENCE [LARGE SCALE GENOMIC DNA]</scope>
    <source>
        <strain evidence="2 3">MMS17-SY002</strain>
    </source>
</reference>
<dbReference type="Pfam" id="PF06983">
    <property type="entry name" value="3-dmu-9_3-mt"/>
    <property type="match status" value="1"/>
</dbReference>